<dbReference type="AlphaFoldDB" id="A0A640KUJ5"/>
<evidence type="ECO:0000259" key="2">
    <source>
        <dbReference type="SMART" id="SM00225"/>
    </source>
</evidence>
<comment type="caution">
    <text evidence="3">The sequence shown here is derived from an EMBL/GenBank/DDBJ whole genome shotgun (WGS) entry which is preliminary data.</text>
</comment>
<dbReference type="EMBL" id="BLBS01000056">
    <property type="protein sequence ID" value="GET92785.1"/>
    <property type="molecule type" value="Genomic_DNA"/>
</dbReference>
<dbReference type="InterPro" id="IPR003131">
    <property type="entry name" value="T1-type_BTB"/>
</dbReference>
<feature type="compositionally biased region" description="Basic residues" evidence="1">
    <location>
        <begin position="124"/>
        <end position="133"/>
    </location>
</feature>
<reference evidence="3" key="1">
    <citation type="submission" date="2019-11" db="EMBL/GenBank/DDBJ databases">
        <title>Leishmania tarentolae CDS.</title>
        <authorList>
            <person name="Goto Y."/>
            <person name="Yamagishi J."/>
        </authorList>
    </citation>
    <scope>NUCLEOTIDE SEQUENCE [LARGE SCALE GENOMIC DNA]</scope>
    <source>
        <strain evidence="3">Parrot Tar II</strain>
    </source>
</reference>
<sequence>MTYLPIRRWPLPMDSSAYAFAVYFLLFASSRLGHTPKYLYTYTLYTRARILVLHVLGASHSTLDVVRVRVRVSYYSQHSNVVLIQVYQTFVCRLSGGASSVMLPTTIETGNGERGAQRAVSSRRPQRGGRKRTRDATSITTASLRVEPRGAPADNALTMAASVARPGNDGVDHAPDNSSASLTPAGRDSVRDPHSATSSFADGGDEDNMNDNSDPNGLVRSVTSPTFSSSDAAGNMTDEETAARLLQQSRGAAQSIQAQVESCVSRFKLMETRLDTLLKERQEAQPKLEEVAQSRHLERYMEVVSLNVGGERFTVPLSTLLSKDSPNYFHVLLGSEETGWVAPVFKDEHDTIFIDRDPSCFKYIVDYLRGYHYFNLLKEDSLRRLKVDAAYYQLPGLLTMLGDDQRDAELQFSPGPGVSPERNRLRVVYGVAVVGDVSLVTGRHTITYEVKVADYVGFGLISESCVNTDQEFHKIPDCCVYYMSGVFYTNYPYHRKEENLERIENGDFVTVKVDLEKGYVEYVLKNSRKMVSLGRARRLRFATTMKLASRVRIVPPEEVRRRLSPIHYSFEE</sequence>
<evidence type="ECO:0000256" key="1">
    <source>
        <dbReference type="SAM" id="MobiDB-lite"/>
    </source>
</evidence>
<dbReference type="GO" id="GO:0051260">
    <property type="term" value="P:protein homooligomerization"/>
    <property type="evidence" value="ECO:0007669"/>
    <property type="project" value="InterPro"/>
</dbReference>
<dbReference type="CDD" id="cd18316">
    <property type="entry name" value="BTB_POZ_KCTD-like"/>
    <property type="match status" value="1"/>
</dbReference>
<dbReference type="Proteomes" id="UP000419144">
    <property type="component" value="Unassembled WGS sequence"/>
</dbReference>
<feature type="region of interest" description="Disordered" evidence="1">
    <location>
        <begin position="108"/>
        <end position="235"/>
    </location>
</feature>
<proteinExistence type="predicted"/>
<organism evidence="3 4">
    <name type="scientific">Leishmania tarentolae</name>
    <name type="common">Sauroleishmania tarentolae</name>
    <dbReference type="NCBI Taxonomy" id="5689"/>
    <lineage>
        <taxon>Eukaryota</taxon>
        <taxon>Discoba</taxon>
        <taxon>Euglenozoa</taxon>
        <taxon>Kinetoplastea</taxon>
        <taxon>Metakinetoplastina</taxon>
        <taxon>Trypanosomatida</taxon>
        <taxon>Trypanosomatidae</taxon>
        <taxon>Leishmaniinae</taxon>
        <taxon>Leishmania</taxon>
        <taxon>lizard Leishmania</taxon>
    </lineage>
</organism>
<dbReference type="InterPro" id="IPR000210">
    <property type="entry name" value="BTB/POZ_dom"/>
</dbReference>
<dbReference type="PANTHER" id="PTHR14499:SF143">
    <property type="entry name" value="BTB DOMAIN-CONTAINING PROTEIN"/>
    <property type="match status" value="1"/>
</dbReference>
<evidence type="ECO:0000313" key="4">
    <source>
        <dbReference type="Proteomes" id="UP000419144"/>
    </source>
</evidence>
<dbReference type="VEuPathDB" id="TriTrypDB:LtaPh_3527000"/>
<dbReference type="OrthoDB" id="2414723at2759"/>
<evidence type="ECO:0000313" key="3">
    <source>
        <dbReference type="EMBL" id="GET92785.1"/>
    </source>
</evidence>
<dbReference type="Gene3D" id="3.30.710.10">
    <property type="entry name" value="Potassium Channel Kv1.1, Chain A"/>
    <property type="match status" value="1"/>
</dbReference>
<accession>A0A640KUJ5</accession>
<dbReference type="InterPro" id="IPR011333">
    <property type="entry name" value="SKP1/BTB/POZ_sf"/>
</dbReference>
<gene>
    <name evidence="3" type="ORF">LtaPh_3527000</name>
</gene>
<protein>
    <recommendedName>
        <fullName evidence="2">BTB domain-containing protein</fullName>
    </recommendedName>
</protein>
<dbReference type="SMART" id="SM00225">
    <property type="entry name" value="BTB"/>
    <property type="match status" value="1"/>
</dbReference>
<feature type="compositionally biased region" description="Polar residues" evidence="1">
    <location>
        <begin position="210"/>
        <end position="232"/>
    </location>
</feature>
<feature type="domain" description="BTB" evidence="2">
    <location>
        <begin position="302"/>
        <end position="409"/>
    </location>
</feature>
<name>A0A640KUJ5_LEITA</name>
<dbReference type="SUPFAM" id="SSF54695">
    <property type="entry name" value="POZ domain"/>
    <property type="match status" value="1"/>
</dbReference>
<keyword evidence="4" id="KW-1185">Reference proteome</keyword>
<dbReference type="Pfam" id="PF02214">
    <property type="entry name" value="BTB_2"/>
    <property type="match status" value="1"/>
</dbReference>
<dbReference type="PANTHER" id="PTHR14499">
    <property type="entry name" value="POTASSIUM CHANNEL TETRAMERIZATION DOMAIN-CONTAINING"/>
    <property type="match status" value="1"/>
</dbReference>